<dbReference type="PANTHER" id="PTHR43386">
    <property type="entry name" value="OLIGOPEPTIDE TRANSPORT SYSTEM PERMEASE PROTEIN APPC"/>
    <property type="match status" value="1"/>
</dbReference>
<evidence type="ECO:0000256" key="5">
    <source>
        <dbReference type="ARBA" id="ARBA00022989"/>
    </source>
</evidence>
<dbReference type="Pfam" id="PF00528">
    <property type="entry name" value="BPD_transp_1"/>
    <property type="match status" value="1"/>
</dbReference>
<dbReference type="PROSITE" id="PS50928">
    <property type="entry name" value="ABC_TM1"/>
    <property type="match status" value="1"/>
</dbReference>
<evidence type="ECO:0000313" key="10">
    <source>
        <dbReference type="Proteomes" id="UP000093104"/>
    </source>
</evidence>
<dbReference type="Proteomes" id="UP000093104">
    <property type="component" value="Unassembled WGS sequence"/>
</dbReference>
<comment type="subcellular location">
    <subcellularLocation>
        <location evidence="1 7">Cell membrane</location>
        <topology evidence="1 7">Multi-pass membrane protein</topology>
    </subcellularLocation>
</comment>
<feature type="transmembrane region" description="Helical" evidence="7">
    <location>
        <begin position="12"/>
        <end position="32"/>
    </location>
</feature>
<dbReference type="Gene3D" id="1.10.3720.10">
    <property type="entry name" value="MetI-like"/>
    <property type="match status" value="1"/>
</dbReference>
<evidence type="ECO:0000256" key="7">
    <source>
        <dbReference type="RuleBase" id="RU363032"/>
    </source>
</evidence>
<keyword evidence="3" id="KW-1003">Cell membrane</keyword>
<sequence>MWYRALRERSFCIGAGFMLLLALLALFASFLAPHAPNEQDLAGVLLPPFWVDGGTLNYPLGTDGLGQCVLSRLLYGARVVITIAIAAPIGAAVLGCTLALLAGYQGGWLDWLVNRFVDLWLSFPAVLLALILMVALSPGLQNVILAIVFVDWARFCRVIRAEVLVIRRREYVAAARISGANTLGIIWREVVPGIVPTLIALMALEVSIAVVAESILSFAGMSVGSQTPTWGAMISDGLNSMYSSPYPLLLPVFCMILTVLAATFLGQGLRQATDVRMLERNGAA</sequence>
<comment type="similarity">
    <text evidence="7">Belongs to the binding-protein-dependent transport system permease family.</text>
</comment>
<evidence type="ECO:0000256" key="2">
    <source>
        <dbReference type="ARBA" id="ARBA00022448"/>
    </source>
</evidence>
<name>A0A1C7Z8H0_PSESX</name>
<feature type="domain" description="ABC transmembrane type-1" evidence="8">
    <location>
        <begin position="77"/>
        <end position="261"/>
    </location>
</feature>
<dbReference type="InterPro" id="IPR025966">
    <property type="entry name" value="OppC_N"/>
</dbReference>
<keyword evidence="5 7" id="KW-1133">Transmembrane helix</keyword>
<evidence type="ECO:0000256" key="6">
    <source>
        <dbReference type="ARBA" id="ARBA00023136"/>
    </source>
</evidence>
<evidence type="ECO:0000256" key="1">
    <source>
        <dbReference type="ARBA" id="ARBA00004651"/>
    </source>
</evidence>
<keyword evidence="6 7" id="KW-0472">Membrane</keyword>
<dbReference type="InterPro" id="IPR035906">
    <property type="entry name" value="MetI-like_sf"/>
</dbReference>
<dbReference type="EMBL" id="LGSI01000035">
    <property type="protein sequence ID" value="OCR25346.1"/>
    <property type="molecule type" value="Genomic_DNA"/>
</dbReference>
<comment type="caution">
    <text evidence="9">The sequence shown here is derived from an EMBL/GenBank/DDBJ whole genome shotgun (WGS) entry which is preliminary data.</text>
</comment>
<dbReference type="GO" id="GO:0055085">
    <property type="term" value="P:transmembrane transport"/>
    <property type="evidence" value="ECO:0007669"/>
    <property type="project" value="InterPro"/>
</dbReference>
<keyword evidence="2 7" id="KW-0813">Transport</keyword>
<dbReference type="AlphaFoldDB" id="A0A1C7Z8H0"/>
<organism evidence="9 10">
    <name type="scientific">Pseudomonas syringae</name>
    <dbReference type="NCBI Taxonomy" id="317"/>
    <lineage>
        <taxon>Bacteria</taxon>
        <taxon>Pseudomonadati</taxon>
        <taxon>Pseudomonadota</taxon>
        <taxon>Gammaproteobacteria</taxon>
        <taxon>Pseudomonadales</taxon>
        <taxon>Pseudomonadaceae</taxon>
        <taxon>Pseudomonas</taxon>
    </lineage>
</organism>
<reference evidence="9 10" key="1">
    <citation type="submission" date="2015-07" db="EMBL/GenBank/DDBJ databases">
        <title>Draft genome sequence of a diazotrophic, plant growth-promoting rhizobacterium of the Pseudomonas syringae complex.</title>
        <authorList>
            <person name="Patten C.L."/>
            <person name="Jeong H."/>
        </authorList>
    </citation>
    <scope>NUCLEOTIDE SEQUENCE [LARGE SCALE GENOMIC DNA]</scope>
    <source>
        <strain evidence="9 10">GR12-2</strain>
    </source>
</reference>
<dbReference type="CDD" id="cd06261">
    <property type="entry name" value="TM_PBP2"/>
    <property type="match status" value="1"/>
</dbReference>
<evidence type="ECO:0000259" key="8">
    <source>
        <dbReference type="PROSITE" id="PS50928"/>
    </source>
</evidence>
<dbReference type="SUPFAM" id="SSF161098">
    <property type="entry name" value="MetI-like"/>
    <property type="match status" value="1"/>
</dbReference>
<dbReference type="Pfam" id="PF12911">
    <property type="entry name" value="OppC_N"/>
    <property type="match status" value="1"/>
</dbReference>
<feature type="transmembrane region" description="Helical" evidence="7">
    <location>
        <begin position="248"/>
        <end position="269"/>
    </location>
</feature>
<feature type="transmembrane region" description="Helical" evidence="7">
    <location>
        <begin position="79"/>
        <end position="104"/>
    </location>
</feature>
<dbReference type="PANTHER" id="PTHR43386:SF1">
    <property type="entry name" value="D,D-DIPEPTIDE TRANSPORT SYSTEM PERMEASE PROTEIN DDPC-RELATED"/>
    <property type="match status" value="1"/>
</dbReference>
<gene>
    <name evidence="9" type="ORF">AFK24_09735</name>
</gene>
<feature type="transmembrane region" description="Helical" evidence="7">
    <location>
        <begin position="198"/>
        <end position="221"/>
    </location>
</feature>
<evidence type="ECO:0000256" key="3">
    <source>
        <dbReference type="ARBA" id="ARBA00022475"/>
    </source>
</evidence>
<evidence type="ECO:0000313" key="9">
    <source>
        <dbReference type="EMBL" id="OCR25346.1"/>
    </source>
</evidence>
<protein>
    <submittedName>
        <fullName evidence="9">ABC transporter permease</fullName>
    </submittedName>
</protein>
<proteinExistence type="inferred from homology"/>
<evidence type="ECO:0000256" key="4">
    <source>
        <dbReference type="ARBA" id="ARBA00022692"/>
    </source>
</evidence>
<dbReference type="InterPro" id="IPR000515">
    <property type="entry name" value="MetI-like"/>
</dbReference>
<keyword evidence="4 7" id="KW-0812">Transmembrane</keyword>
<dbReference type="GO" id="GO:0005886">
    <property type="term" value="C:plasma membrane"/>
    <property type="evidence" value="ECO:0007669"/>
    <property type="project" value="UniProtKB-SubCell"/>
</dbReference>
<accession>A0A1C7Z8H0</accession>
<dbReference type="InterPro" id="IPR050366">
    <property type="entry name" value="BP-dependent_transpt_permease"/>
</dbReference>